<organism evidence="1 2">
    <name type="scientific">Paenibacillus sabinae T27</name>
    <dbReference type="NCBI Taxonomy" id="1268072"/>
    <lineage>
        <taxon>Bacteria</taxon>
        <taxon>Bacillati</taxon>
        <taxon>Bacillota</taxon>
        <taxon>Bacilli</taxon>
        <taxon>Bacillales</taxon>
        <taxon>Paenibacillaceae</taxon>
        <taxon>Paenibacillus</taxon>
    </lineage>
</organism>
<gene>
    <name evidence="1" type="ORF">PSAB_10260</name>
</gene>
<protein>
    <submittedName>
        <fullName evidence="1">Uncharacterized protein</fullName>
    </submittedName>
</protein>
<evidence type="ECO:0000313" key="1">
    <source>
        <dbReference type="EMBL" id="AHV96982.1"/>
    </source>
</evidence>
<dbReference type="KEGG" id="psab:PSAB_10260"/>
<dbReference type="AlphaFoldDB" id="X4ZHX8"/>
<dbReference type="HOGENOM" id="CLU_2524444_0_0_9"/>
<keyword evidence="2" id="KW-1185">Reference proteome</keyword>
<sequence>MRGGAAKRKLGNEGASAFAFVFGFIPQRAVLIQKIRKQQRPELQAFLSVRDNPQLKQKFRLCSAYLARCDKLDLYVDMYFKELI</sequence>
<accession>X4ZHX8</accession>
<dbReference type="STRING" id="1268072.PSAB_10260"/>
<evidence type="ECO:0000313" key="2">
    <source>
        <dbReference type="Proteomes" id="UP000019772"/>
    </source>
</evidence>
<dbReference type="Proteomes" id="UP000019772">
    <property type="component" value="Chromosome"/>
</dbReference>
<dbReference type="EMBL" id="CP004078">
    <property type="protein sequence ID" value="AHV96982.1"/>
    <property type="molecule type" value="Genomic_DNA"/>
</dbReference>
<name>X4ZHX8_9BACL</name>
<reference evidence="1 2" key="1">
    <citation type="journal article" date="2014" name="PLoS Genet.">
        <title>Comparative Genomic Analysis of N2-Fixing and Non-N2-Fixing Paenibacillus spp.: Organization, Evolution and Expression of the Nitrogen Fixation Genes.</title>
        <authorList>
            <person name="Xie J.B."/>
            <person name="Du Z."/>
            <person name="Bai L."/>
            <person name="Tian C."/>
            <person name="Zhang Y."/>
            <person name="Xie J.Y."/>
            <person name="Wang T."/>
            <person name="Liu X."/>
            <person name="Chen X."/>
            <person name="Cheng Q."/>
            <person name="Chen S."/>
            <person name="Li J."/>
        </authorList>
    </citation>
    <scope>NUCLEOTIDE SEQUENCE [LARGE SCALE GENOMIC DNA]</scope>
    <source>
        <strain evidence="1 2">T27</strain>
    </source>
</reference>
<dbReference type="eggNOG" id="ENOG50307IR">
    <property type="taxonomic scope" value="Bacteria"/>
</dbReference>
<proteinExistence type="predicted"/>